<keyword evidence="3" id="KW-1185">Reference proteome</keyword>
<dbReference type="OrthoDB" id="3768101at2759"/>
<dbReference type="InterPro" id="IPR013103">
    <property type="entry name" value="RVT_2"/>
</dbReference>
<accession>A0A9Q3HL38</accession>
<comment type="caution">
    <text evidence="2">The sequence shown here is derived from an EMBL/GenBank/DDBJ whole genome shotgun (WGS) entry which is preliminary data.</text>
</comment>
<dbReference type="Proteomes" id="UP000765509">
    <property type="component" value="Unassembled WGS sequence"/>
</dbReference>
<protein>
    <recommendedName>
        <fullName evidence="1">Reverse transcriptase Ty1/copia-type domain-containing protein</fullName>
    </recommendedName>
</protein>
<evidence type="ECO:0000313" key="2">
    <source>
        <dbReference type="EMBL" id="MBW0509456.1"/>
    </source>
</evidence>
<evidence type="ECO:0000313" key="3">
    <source>
        <dbReference type="Proteomes" id="UP000765509"/>
    </source>
</evidence>
<proteinExistence type="predicted"/>
<dbReference type="AlphaFoldDB" id="A0A9Q3HL38"/>
<gene>
    <name evidence="2" type="ORF">O181_049171</name>
</gene>
<sequence length="171" mass="19322">MLGNFKNEDTAEEQHRTAKVLNSTTMEVTTPKSYKQAMLSTDNERWQRAVDEELLNMQQMGVYEICLLPPGKHVLGGGWVFAKKPATKTTTIRYKARYVARGNGQMLCEYNRTFAPTASFSSLRILLTMVSLHKWHVNSFDFVAAYLNADIDNKVWVRLPDGLNIPGGFGC</sequence>
<dbReference type="EMBL" id="AVOT02020950">
    <property type="protein sequence ID" value="MBW0509456.1"/>
    <property type="molecule type" value="Genomic_DNA"/>
</dbReference>
<reference evidence="2" key="1">
    <citation type="submission" date="2021-03" db="EMBL/GenBank/DDBJ databases">
        <title>Draft genome sequence of rust myrtle Austropuccinia psidii MF-1, a brazilian biotype.</title>
        <authorList>
            <person name="Quecine M.C."/>
            <person name="Pachon D.M.R."/>
            <person name="Bonatelli M.L."/>
            <person name="Correr F.H."/>
            <person name="Franceschini L.M."/>
            <person name="Leite T.F."/>
            <person name="Margarido G.R.A."/>
            <person name="Almeida C.A."/>
            <person name="Ferrarezi J.A."/>
            <person name="Labate C.A."/>
        </authorList>
    </citation>
    <scope>NUCLEOTIDE SEQUENCE</scope>
    <source>
        <strain evidence="2">MF-1</strain>
    </source>
</reference>
<name>A0A9Q3HL38_9BASI</name>
<evidence type="ECO:0000259" key="1">
    <source>
        <dbReference type="Pfam" id="PF07727"/>
    </source>
</evidence>
<feature type="domain" description="Reverse transcriptase Ty1/copia-type" evidence="1">
    <location>
        <begin position="62"/>
        <end position="166"/>
    </location>
</feature>
<organism evidence="2 3">
    <name type="scientific">Austropuccinia psidii MF-1</name>
    <dbReference type="NCBI Taxonomy" id="1389203"/>
    <lineage>
        <taxon>Eukaryota</taxon>
        <taxon>Fungi</taxon>
        <taxon>Dikarya</taxon>
        <taxon>Basidiomycota</taxon>
        <taxon>Pucciniomycotina</taxon>
        <taxon>Pucciniomycetes</taxon>
        <taxon>Pucciniales</taxon>
        <taxon>Sphaerophragmiaceae</taxon>
        <taxon>Austropuccinia</taxon>
    </lineage>
</organism>
<dbReference type="Pfam" id="PF07727">
    <property type="entry name" value="RVT_2"/>
    <property type="match status" value="1"/>
</dbReference>